<organism evidence="1 2">
    <name type="scientific">Comamonas terrigena</name>
    <dbReference type="NCBI Taxonomy" id="32013"/>
    <lineage>
        <taxon>Bacteria</taxon>
        <taxon>Pseudomonadati</taxon>
        <taxon>Pseudomonadota</taxon>
        <taxon>Betaproteobacteria</taxon>
        <taxon>Burkholderiales</taxon>
        <taxon>Comamonadaceae</taxon>
        <taxon>Comamonas</taxon>
    </lineage>
</organism>
<dbReference type="InterPro" id="IPR035198">
    <property type="entry name" value="SU10_MCP"/>
</dbReference>
<reference evidence="2" key="1">
    <citation type="submission" date="2017-09" db="EMBL/GenBank/DDBJ databases">
        <title>FDA dAtabase for Regulatory Grade micrObial Sequences (FDA-ARGOS): Supporting development and validation of Infectious Disease Dx tests.</title>
        <authorList>
            <person name="Minogue T."/>
            <person name="Wolcott M."/>
            <person name="Wasieloski L."/>
            <person name="Aguilar W."/>
            <person name="Moore D."/>
            <person name="Tallon L."/>
            <person name="Sadzewicz L."/>
            <person name="Ott S."/>
            <person name="Zhao X."/>
            <person name="Nagaraj S."/>
            <person name="Vavikolanu K."/>
            <person name="Aluvathingal J."/>
            <person name="Nadendla S."/>
            <person name="Sichtig H."/>
        </authorList>
    </citation>
    <scope>NUCLEOTIDE SEQUENCE [LARGE SCALE GENOMIC DNA]</scope>
    <source>
        <strain evidence="2">FDAARGOS_394</strain>
    </source>
</reference>
<dbReference type="OrthoDB" id="6985194at2"/>
<accession>A0A2A7UWU7</accession>
<proteinExistence type="predicted"/>
<dbReference type="Proteomes" id="UP000220246">
    <property type="component" value="Unassembled WGS sequence"/>
</dbReference>
<dbReference type="GeneID" id="80801961"/>
<keyword evidence="2" id="KW-1185">Reference proteome</keyword>
<gene>
    <name evidence="1" type="ORF">CRM82_15155</name>
</gene>
<sequence length="313" mass="33801">MAQQTNTFATFNAVGNREELADAIYRISPEETPFVSSIGKDKCSSVSPEWQTDALSAAVNNKVEQGNNAAVKAITPSVRVGNRTQISEKTFGVTGTQEVVDKAGRKSEKAYQEAKKILELKRDIEFAAINNGTAVAAAEGVAPQARGLSGWLKTNSLQGATGVAPDPIANTAPTDGTLRTFTEALLKQAMQKAWEEGGNPSLLFVPSALRATVSAFTGAATKFEKVESKTTTATVEVYVGDFGRLKIVNSRYNRARDVFGIEPERFKLLRLRGVKTTPLAKTGDAENYMVNTEWTLKCEQEAANFALRDLQAT</sequence>
<protein>
    <submittedName>
        <fullName evidence="1">Phage head protein</fullName>
    </submittedName>
</protein>
<dbReference type="STRING" id="1219032.GCA_001515545_00390"/>
<evidence type="ECO:0000313" key="2">
    <source>
        <dbReference type="Proteomes" id="UP000220246"/>
    </source>
</evidence>
<dbReference type="EMBL" id="PDEA01000001">
    <property type="protein sequence ID" value="PEH89760.1"/>
    <property type="molecule type" value="Genomic_DNA"/>
</dbReference>
<dbReference type="RefSeq" id="WP_066532923.1">
    <property type="nucleotide sequence ID" value="NZ_DALZSI010000016.1"/>
</dbReference>
<evidence type="ECO:0000313" key="1">
    <source>
        <dbReference type="EMBL" id="PEH89760.1"/>
    </source>
</evidence>
<comment type="caution">
    <text evidence="1">The sequence shown here is derived from an EMBL/GenBank/DDBJ whole genome shotgun (WGS) entry which is preliminary data.</text>
</comment>
<name>A0A2A7UWU7_COMTR</name>
<dbReference type="Pfam" id="PF17236">
    <property type="entry name" value="SU10_MCP"/>
    <property type="match status" value="1"/>
</dbReference>
<dbReference type="AlphaFoldDB" id="A0A2A7UWU7"/>